<dbReference type="SUPFAM" id="SSF55729">
    <property type="entry name" value="Acyl-CoA N-acyltransferases (Nat)"/>
    <property type="match status" value="1"/>
</dbReference>
<accession>A0ABW1ZL09</accession>
<organism evidence="3 4">
    <name type="scientific">Deinococcus multiflagellatus</name>
    <dbReference type="NCBI Taxonomy" id="1656887"/>
    <lineage>
        <taxon>Bacteria</taxon>
        <taxon>Thermotogati</taxon>
        <taxon>Deinococcota</taxon>
        <taxon>Deinococci</taxon>
        <taxon>Deinococcales</taxon>
        <taxon>Deinococcaceae</taxon>
        <taxon>Deinococcus</taxon>
    </lineage>
</organism>
<comment type="caution">
    <text evidence="3">The sequence shown here is derived from an EMBL/GenBank/DDBJ whole genome shotgun (WGS) entry which is preliminary data.</text>
</comment>
<sequence>MTGPQVPGVARVDVGPVEAHEWDAAARAYTAALPHDPVSGAELRRRDEEQRGWGYHAGVLVARQGDEVLGTAAYFQNPGAYHPGRFILELGVAPVWQGQGWAGRSAWPWRRGSVGSAPNQRGSWRGMSTRWPRGS</sequence>
<evidence type="ECO:0000313" key="4">
    <source>
        <dbReference type="Proteomes" id="UP001596317"/>
    </source>
</evidence>
<dbReference type="Gene3D" id="3.40.630.30">
    <property type="match status" value="1"/>
</dbReference>
<reference evidence="4" key="1">
    <citation type="journal article" date="2019" name="Int. J. Syst. Evol. Microbiol.">
        <title>The Global Catalogue of Microorganisms (GCM) 10K type strain sequencing project: providing services to taxonomists for standard genome sequencing and annotation.</title>
        <authorList>
            <consortium name="The Broad Institute Genomics Platform"/>
            <consortium name="The Broad Institute Genome Sequencing Center for Infectious Disease"/>
            <person name="Wu L."/>
            <person name="Ma J."/>
        </authorList>
    </citation>
    <scope>NUCLEOTIDE SEQUENCE [LARGE SCALE GENOMIC DNA]</scope>
    <source>
        <strain evidence="4">CCUG 63830</strain>
    </source>
</reference>
<evidence type="ECO:0000259" key="2">
    <source>
        <dbReference type="Pfam" id="PF00583"/>
    </source>
</evidence>
<dbReference type="RefSeq" id="WP_380057187.1">
    <property type="nucleotide sequence ID" value="NZ_JBHSWB010000001.1"/>
</dbReference>
<feature type="domain" description="N-acetyltransferase" evidence="2">
    <location>
        <begin position="41"/>
        <end position="102"/>
    </location>
</feature>
<keyword evidence="4" id="KW-1185">Reference proteome</keyword>
<dbReference type="CDD" id="cd04301">
    <property type="entry name" value="NAT_SF"/>
    <property type="match status" value="1"/>
</dbReference>
<name>A0ABW1ZL09_9DEIO</name>
<keyword evidence="3" id="KW-0808">Transferase</keyword>
<protein>
    <submittedName>
        <fullName evidence="3">GNAT family N-acetyltransferase</fullName>
        <ecNumber evidence="3">2.3.1.-</ecNumber>
    </submittedName>
</protein>
<keyword evidence="3" id="KW-0012">Acyltransferase</keyword>
<proteinExistence type="predicted"/>
<dbReference type="InterPro" id="IPR016181">
    <property type="entry name" value="Acyl_CoA_acyltransferase"/>
</dbReference>
<dbReference type="EC" id="2.3.1.-" evidence="3"/>
<dbReference type="Proteomes" id="UP001596317">
    <property type="component" value="Unassembled WGS sequence"/>
</dbReference>
<feature type="region of interest" description="Disordered" evidence="1">
    <location>
        <begin position="110"/>
        <end position="135"/>
    </location>
</feature>
<evidence type="ECO:0000256" key="1">
    <source>
        <dbReference type="SAM" id="MobiDB-lite"/>
    </source>
</evidence>
<evidence type="ECO:0000313" key="3">
    <source>
        <dbReference type="EMBL" id="MFC6661621.1"/>
    </source>
</evidence>
<dbReference type="GO" id="GO:0016746">
    <property type="term" value="F:acyltransferase activity"/>
    <property type="evidence" value="ECO:0007669"/>
    <property type="project" value="UniProtKB-KW"/>
</dbReference>
<dbReference type="InterPro" id="IPR000182">
    <property type="entry name" value="GNAT_dom"/>
</dbReference>
<dbReference type="Pfam" id="PF00583">
    <property type="entry name" value="Acetyltransf_1"/>
    <property type="match status" value="1"/>
</dbReference>
<gene>
    <name evidence="3" type="ORF">ACFP90_15715</name>
</gene>
<dbReference type="EMBL" id="JBHSWB010000001">
    <property type="protein sequence ID" value="MFC6661621.1"/>
    <property type="molecule type" value="Genomic_DNA"/>
</dbReference>